<dbReference type="RefSeq" id="WP_173903642.1">
    <property type="nucleotide sequence ID" value="NZ_JAAIRY010000018.1"/>
</dbReference>
<sequence>ISADMLMEVNEYLLAHKEDDKDDHTPPSVGKSGDDGTAKEDTNKGTLTLDATCAPANIRYPQDISLLNEAREKLENMIYCFCKCYGLKLPRRYRKRARKEYLAFAKSRKHTAKKIRSALRRQLGYVKRDLGYLEQFMSDGYAMTGKDIRIVSISQPWLRPIVRGKVKAPVEFGAKFDLSLDSEGYGRLEKISFEAYNESTCLIEAIERFKERTGYYPERVLADQIYRTRENRSYCKEHGIRLSGPKLGRPSATAKVDKKQEYQDNTDRIEVERTFSLSKRCYGMSYITTKLEETQLTSIALSVFVTNLFRIQRRILCALLHLFRFWHDRNRCKSWKLQIAA</sequence>
<dbReference type="EMBL" id="JAAIRY010000018">
    <property type="protein sequence ID" value="NSI65733.1"/>
    <property type="molecule type" value="Genomic_DNA"/>
</dbReference>
<evidence type="ECO:0000313" key="3">
    <source>
        <dbReference type="EMBL" id="NSI65733.1"/>
    </source>
</evidence>
<comment type="caution">
    <text evidence="3">The sequence shown here is derived from an EMBL/GenBank/DDBJ whole genome shotgun (WGS) entry which is preliminary data.</text>
</comment>
<dbReference type="InterPro" id="IPR025668">
    <property type="entry name" value="Tnp_DDE_dom"/>
</dbReference>
<evidence type="ECO:0000256" key="1">
    <source>
        <dbReference type="SAM" id="MobiDB-lite"/>
    </source>
</evidence>
<evidence type="ECO:0000313" key="4">
    <source>
        <dbReference type="Proteomes" id="UP001296581"/>
    </source>
</evidence>
<dbReference type="Proteomes" id="UP001296581">
    <property type="component" value="Unassembled WGS sequence"/>
</dbReference>
<reference evidence="3" key="1">
    <citation type="journal article" date="2020" name="Cell Host Microbe">
        <title>Functional and Genomic Variation between Human-Derived Isolates of Lachnospiraceae Reveals Inter- and Intra-Species Diversity.</title>
        <authorList>
            <person name="Sorbara M.T."/>
            <person name="Littmann E.R."/>
            <person name="Fontana E."/>
            <person name="Moody T.U."/>
            <person name="Kohout C.E."/>
            <person name="Gjonbalaj M."/>
            <person name="Eaton V."/>
            <person name="Seok R."/>
            <person name="Leiner I.M."/>
            <person name="Pamer E.G."/>
        </authorList>
    </citation>
    <scope>NUCLEOTIDE SEQUENCE</scope>
    <source>
        <strain evidence="3">MSK.11.9</strain>
    </source>
</reference>
<proteinExistence type="predicted"/>
<feature type="domain" description="Transposase DDE" evidence="2">
    <location>
        <begin position="220"/>
        <end position="308"/>
    </location>
</feature>
<feature type="region of interest" description="Disordered" evidence="1">
    <location>
        <begin position="17"/>
        <end position="43"/>
    </location>
</feature>
<dbReference type="AlphaFoldDB" id="A0AB36DHB4"/>
<accession>A0AB36DHB4</accession>
<organism evidence="3 4">
    <name type="scientific">Mediterraneibacter gnavus</name>
    <name type="common">Ruminococcus gnavus</name>
    <dbReference type="NCBI Taxonomy" id="33038"/>
    <lineage>
        <taxon>Bacteria</taxon>
        <taxon>Bacillati</taxon>
        <taxon>Bacillota</taxon>
        <taxon>Clostridia</taxon>
        <taxon>Lachnospirales</taxon>
        <taxon>Lachnospiraceae</taxon>
        <taxon>Mediterraneibacter</taxon>
    </lineage>
</organism>
<protein>
    <submittedName>
        <fullName evidence="3">Transposase</fullName>
    </submittedName>
</protein>
<gene>
    <name evidence="3" type="ORF">G4981_10670</name>
</gene>
<feature type="compositionally biased region" description="Basic and acidic residues" evidence="1">
    <location>
        <begin position="32"/>
        <end position="43"/>
    </location>
</feature>
<reference evidence="3" key="2">
    <citation type="submission" date="2020-02" db="EMBL/GenBank/DDBJ databases">
        <authorList>
            <person name="Littmann E."/>
            <person name="Sorbara M."/>
        </authorList>
    </citation>
    <scope>NUCLEOTIDE SEQUENCE</scope>
    <source>
        <strain evidence="3">MSK.11.9</strain>
    </source>
</reference>
<evidence type="ECO:0000259" key="2">
    <source>
        <dbReference type="Pfam" id="PF13586"/>
    </source>
</evidence>
<dbReference type="Pfam" id="PF13586">
    <property type="entry name" value="DDE_Tnp_1_2"/>
    <property type="match status" value="1"/>
</dbReference>
<feature type="non-terminal residue" evidence="3">
    <location>
        <position position="1"/>
    </location>
</feature>
<name>A0AB36DHB4_MEDGN</name>